<dbReference type="AlphaFoldDB" id="A0ABD0YP64"/>
<accession>A0ABD0YP64</accession>
<feature type="transmembrane region" description="Helical" evidence="8">
    <location>
        <begin position="63"/>
        <end position="87"/>
    </location>
</feature>
<dbReference type="PROSITE" id="PS50850">
    <property type="entry name" value="MFS"/>
    <property type="match status" value="1"/>
</dbReference>
<feature type="transmembrane region" description="Helical" evidence="8">
    <location>
        <begin position="94"/>
        <end position="111"/>
    </location>
</feature>
<dbReference type="Pfam" id="PF00083">
    <property type="entry name" value="Sugar_tr"/>
    <property type="match status" value="1"/>
</dbReference>
<dbReference type="EMBL" id="JBFDAA010000004">
    <property type="protein sequence ID" value="KAL1137775.1"/>
    <property type="molecule type" value="Genomic_DNA"/>
</dbReference>
<keyword evidence="3" id="KW-1003">Cell membrane</keyword>
<keyword evidence="11" id="KW-1185">Reference proteome</keyword>
<dbReference type="GO" id="GO:1990539">
    <property type="term" value="P:fructose import across plasma membrane"/>
    <property type="evidence" value="ECO:0007669"/>
    <property type="project" value="UniProtKB-ARBA"/>
</dbReference>
<feature type="transmembrane region" description="Helical" evidence="8">
    <location>
        <begin position="362"/>
        <end position="389"/>
    </location>
</feature>
<comment type="subcellular location">
    <subcellularLocation>
        <location evidence="1">Cell membrane</location>
        <topology evidence="1">Multi-pass membrane protein</topology>
    </subcellularLocation>
</comment>
<proteinExistence type="inferred from homology"/>
<evidence type="ECO:0000256" key="4">
    <source>
        <dbReference type="ARBA" id="ARBA00022692"/>
    </source>
</evidence>
<evidence type="ECO:0000313" key="10">
    <source>
        <dbReference type="EMBL" id="KAL1137775.1"/>
    </source>
</evidence>
<feature type="transmembrane region" description="Helical" evidence="8">
    <location>
        <begin position="7"/>
        <end position="28"/>
    </location>
</feature>
<dbReference type="Proteomes" id="UP001558652">
    <property type="component" value="Unassembled WGS sequence"/>
</dbReference>
<sequence>MFQKSGWTWRLVLAGVSTTVGASIPVGYNIGVVNAPSNIIKAWCNQSFINNHGEHISDAKMDVIWSSIVSVFLVGGMIGSLGGSWLADKVGRKGALMASSVIAILAALSFIGTLPLNSVELMFIGRILVGLSSGLVTAVMPMYLTELSPANLRGAMGVMCPLGVTFGVLLGQIMGLPFILGTDDTWHYLLALYGIPVLIGALAMPWLPESPKYLFAIKGLRQKAVKELSKIRNMPEDWVTGELEEKNETSDELWSVWRLLKTPSLLLNLALVCSLQAGQQFSGINAVFYYSISIFETAGLSPTNAQYGNLGAGVVNFLIAVIIIPVVNYCRRRTLAVTSCLLSTIALVALTIFITFMESFKWMSYLSIVAVLLFVLVYGTGLGPIPYFIGSELFSVGPRPAAMALGSVSNWGGNFIVGMTFPTIQRYIGAYSFLLFALSTILLTVFLQLCLPETNPKILALNEGSLPSDTTVVLEDNNAKNSSGNEKVTVS</sequence>
<dbReference type="PRINTS" id="PR00171">
    <property type="entry name" value="SUGRTRNSPORT"/>
</dbReference>
<dbReference type="InterPro" id="IPR005829">
    <property type="entry name" value="Sugar_transporter_CS"/>
</dbReference>
<organism evidence="10 11">
    <name type="scientific">Ranatra chinensis</name>
    <dbReference type="NCBI Taxonomy" id="642074"/>
    <lineage>
        <taxon>Eukaryota</taxon>
        <taxon>Metazoa</taxon>
        <taxon>Ecdysozoa</taxon>
        <taxon>Arthropoda</taxon>
        <taxon>Hexapoda</taxon>
        <taxon>Insecta</taxon>
        <taxon>Pterygota</taxon>
        <taxon>Neoptera</taxon>
        <taxon>Paraneoptera</taxon>
        <taxon>Hemiptera</taxon>
        <taxon>Heteroptera</taxon>
        <taxon>Panheteroptera</taxon>
        <taxon>Nepomorpha</taxon>
        <taxon>Nepidae</taxon>
        <taxon>Ranatrinae</taxon>
        <taxon>Ranatra</taxon>
    </lineage>
</organism>
<evidence type="ECO:0000256" key="8">
    <source>
        <dbReference type="SAM" id="Phobius"/>
    </source>
</evidence>
<evidence type="ECO:0000256" key="3">
    <source>
        <dbReference type="ARBA" id="ARBA00022475"/>
    </source>
</evidence>
<feature type="transmembrane region" description="Helical" evidence="8">
    <location>
        <begin position="156"/>
        <end position="180"/>
    </location>
</feature>
<feature type="transmembrane region" description="Helical" evidence="8">
    <location>
        <begin position="123"/>
        <end position="144"/>
    </location>
</feature>
<dbReference type="PANTHER" id="PTHR23503:SF127">
    <property type="entry name" value="FI08437P-RELATED"/>
    <property type="match status" value="1"/>
</dbReference>
<feature type="transmembrane region" description="Helical" evidence="8">
    <location>
        <begin position="310"/>
        <end position="328"/>
    </location>
</feature>
<feature type="domain" description="Major facilitator superfamily (MFS) profile" evidence="9">
    <location>
        <begin position="15"/>
        <end position="455"/>
    </location>
</feature>
<dbReference type="PANTHER" id="PTHR23503">
    <property type="entry name" value="SOLUTE CARRIER FAMILY 2"/>
    <property type="match status" value="1"/>
</dbReference>
<evidence type="ECO:0000256" key="1">
    <source>
        <dbReference type="ARBA" id="ARBA00004651"/>
    </source>
</evidence>
<comment type="similarity">
    <text evidence="7">Belongs to the major facilitator superfamily. Sugar transporter (TC 2.A.1.1) family.</text>
</comment>
<evidence type="ECO:0000259" key="9">
    <source>
        <dbReference type="PROSITE" id="PS50850"/>
    </source>
</evidence>
<dbReference type="CDD" id="cd17357">
    <property type="entry name" value="MFS_GLUT_Class1_2_like"/>
    <property type="match status" value="1"/>
</dbReference>
<gene>
    <name evidence="10" type="ORF">AAG570_009471</name>
</gene>
<keyword evidence="5 8" id="KW-1133">Transmembrane helix</keyword>
<dbReference type="InterPro" id="IPR003663">
    <property type="entry name" value="Sugar/inositol_transpt"/>
</dbReference>
<keyword evidence="4 8" id="KW-0812">Transmembrane</keyword>
<evidence type="ECO:0000256" key="5">
    <source>
        <dbReference type="ARBA" id="ARBA00022989"/>
    </source>
</evidence>
<evidence type="ECO:0000256" key="6">
    <source>
        <dbReference type="ARBA" id="ARBA00023136"/>
    </source>
</evidence>
<reference evidence="10 11" key="1">
    <citation type="submission" date="2024-07" db="EMBL/GenBank/DDBJ databases">
        <title>Chromosome-level genome assembly of the water stick insect Ranatra chinensis (Heteroptera: Nepidae).</title>
        <authorList>
            <person name="Liu X."/>
        </authorList>
    </citation>
    <scope>NUCLEOTIDE SEQUENCE [LARGE SCALE GENOMIC DNA]</scope>
    <source>
        <strain evidence="10">Cailab_2021Rc</strain>
        <tissue evidence="10">Muscle</tissue>
    </source>
</reference>
<dbReference type="PROSITE" id="PS00217">
    <property type="entry name" value="SUGAR_TRANSPORT_2"/>
    <property type="match status" value="1"/>
</dbReference>
<protein>
    <recommendedName>
        <fullName evidence="9">Major facilitator superfamily (MFS) profile domain-containing protein</fullName>
    </recommendedName>
</protein>
<name>A0ABD0YP64_9HEMI</name>
<dbReference type="GO" id="GO:0005353">
    <property type="term" value="F:fructose transmembrane transporter activity"/>
    <property type="evidence" value="ECO:0007669"/>
    <property type="project" value="UniProtKB-ARBA"/>
</dbReference>
<dbReference type="PROSITE" id="PS00216">
    <property type="entry name" value="SUGAR_TRANSPORT_1"/>
    <property type="match status" value="1"/>
</dbReference>
<feature type="transmembrane region" description="Helical" evidence="8">
    <location>
        <begin position="186"/>
        <end position="207"/>
    </location>
</feature>
<keyword evidence="6 8" id="KW-0472">Membrane</keyword>
<dbReference type="NCBIfam" id="TIGR00879">
    <property type="entry name" value="SP"/>
    <property type="match status" value="1"/>
</dbReference>
<evidence type="ECO:0000313" key="11">
    <source>
        <dbReference type="Proteomes" id="UP001558652"/>
    </source>
</evidence>
<feature type="transmembrane region" description="Helical" evidence="8">
    <location>
        <begin position="335"/>
        <end position="356"/>
    </location>
</feature>
<dbReference type="InterPro" id="IPR005828">
    <property type="entry name" value="MFS_sugar_transport-like"/>
</dbReference>
<dbReference type="InterPro" id="IPR036259">
    <property type="entry name" value="MFS_trans_sf"/>
</dbReference>
<dbReference type="SUPFAM" id="SSF103473">
    <property type="entry name" value="MFS general substrate transporter"/>
    <property type="match status" value="1"/>
</dbReference>
<evidence type="ECO:0000256" key="2">
    <source>
        <dbReference type="ARBA" id="ARBA00022448"/>
    </source>
</evidence>
<evidence type="ECO:0000256" key="7">
    <source>
        <dbReference type="RuleBase" id="RU003346"/>
    </source>
</evidence>
<keyword evidence="2 7" id="KW-0813">Transport</keyword>
<feature type="transmembrane region" description="Helical" evidence="8">
    <location>
        <begin position="427"/>
        <end position="451"/>
    </location>
</feature>
<dbReference type="InterPro" id="IPR020846">
    <property type="entry name" value="MFS_dom"/>
</dbReference>
<comment type="caution">
    <text evidence="10">The sequence shown here is derived from an EMBL/GenBank/DDBJ whole genome shotgun (WGS) entry which is preliminary data.</text>
</comment>
<dbReference type="Gene3D" id="1.20.1250.20">
    <property type="entry name" value="MFS general substrate transporter like domains"/>
    <property type="match status" value="1"/>
</dbReference>
<dbReference type="FunFam" id="1.20.1250.20:FF:001511">
    <property type="entry name" value="Solute carrier family 2, facilitated glucose transporter member 5"/>
    <property type="match status" value="1"/>
</dbReference>
<dbReference type="InterPro" id="IPR045263">
    <property type="entry name" value="GLUT"/>
</dbReference>
<dbReference type="GO" id="GO:0005886">
    <property type="term" value="C:plasma membrane"/>
    <property type="evidence" value="ECO:0007669"/>
    <property type="project" value="UniProtKB-SubCell"/>
</dbReference>